<dbReference type="Proteomes" id="UP000634660">
    <property type="component" value="Unassembled WGS sequence"/>
</dbReference>
<dbReference type="Proteomes" id="UP000326831">
    <property type="component" value="Chromosome"/>
</dbReference>
<dbReference type="AlphaFoldDB" id="A0A5P2UQW9"/>
<dbReference type="RefSeq" id="WP_327168058.1">
    <property type="nucleotide sequence ID" value="NZ_CP109051.1"/>
</dbReference>
<reference evidence="1" key="1">
    <citation type="journal article" date="2014" name="Int. J. Syst. Evol. Microbiol.">
        <title>Complete genome sequence of Corynebacterium casei LMG S-19264T (=DSM 44701T), isolated from a smear-ripened cheese.</title>
        <authorList>
            <consortium name="US DOE Joint Genome Institute (JGI-PGF)"/>
            <person name="Walter F."/>
            <person name="Albersmeier A."/>
            <person name="Kalinowski J."/>
            <person name="Ruckert C."/>
        </authorList>
    </citation>
    <scope>NUCLEOTIDE SEQUENCE</scope>
    <source>
        <strain evidence="1">JCM 4834</strain>
    </source>
</reference>
<sequence length="116" mass="12289">MIGSADVDTLRALRVELPSYLAARSAKPEGLAGLGWTEADPAPLLRMVDRALVDRLPKDQSAALRIRLDLDQAEPGLRETVAGLRRQVDGSAADGGGLRSAIAARFADQEAVQLDA</sequence>
<dbReference type="EMBL" id="BMVX01000013">
    <property type="protein sequence ID" value="GGZ74008.1"/>
    <property type="molecule type" value="Genomic_DNA"/>
</dbReference>
<evidence type="ECO:0000313" key="1">
    <source>
        <dbReference type="EMBL" id="GGZ74008.1"/>
    </source>
</evidence>
<gene>
    <name evidence="2" type="ORF">CP968_22705</name>
    <name evidence="1" type="ORF">GCM10010371_37200</name>
</gene>
<name>A0A5P2UQW9_9ACTN</name>
<evidence type="ECO:0000313" key="3">
    <source>
        <dbReference type="Proteomes" id="UP000326831"/>
    </source>
</evidence>
<reference evidence="1" key="3">
    <citation type="submission" date="2020-09" db="EMBL/GenBank/DDBJ databases">
        <authorList>
            <person name="Sun Q."/>
            <person name="Ohkuma M."/>
        </authorList>
    </citation>
    <scope>NUCLEOTIDE SEQUENCE</scope>
    <source>
        <strain evidence="1">JCM 4834</strain>
    </source>
</reference>
<reference evidence="2 3" key="2">
    <citation type="submission" date="2017-09" db="EMBL/GenBank/DDBJ databases">
        <authorList>
            <person name="Lee N."/>
            <person name="Cho B.-K."/>
        </authorList>
    </citation>
    <scope>NUCLEOTIDE SEQUENCE [LARGE SCALE GENOMIC DNA]</scope>
    <source>
        <strain evidence="2 3">ATCC 27467</strain>
    </source>
</reference>
<organism evidence="2 3">
    <name type="scientific">Streptomyces subrutilus</name>
    <dbReference type="NCBI Taxonomy" id="36818"/>
    <lineage>
        <taxon>Bacteria</taxon>
        <taxon>Bacillati</taxon>
        <taxon>Actinomycetota</taxon>
        <taxon>Actinomycetes</taxon>
        <taxon>Kitasatosporales</taxon>
        <taxon>Streptomycetaceae</taxon>
        <taxon>Streptomyces</taxon>
    </lineage>
</organism>
<protein>
    <submittedName>
        <fullName evidence="2">Uncharacterized protein</fullName>
    </submittedName>
</protein>
<keyword evidence="3" id="KW-1185">Reference proteome</keyword>
<dbReference type="KEGG" id="ssub:CP968_22705"/>
<dbReference type="EMBL" id="CP023701">
    <property type="protein sequence ID" value="QEU80715.1"/>
    <property type="molecule type" value="Genomic_DNA"/>
</dbReference>
<evidence type="ECO:0000313" key="2">
    <source>
        <dbReference type="EMBL" id="QEU80715.1"/>
    </source>
</evidence>
<proteinExistence type="predicted"/>
<accession>A0A5P2UQW9</accession>